<reference evidence="1" key="1">
    <citation type="submission" date="2021-06" db="EMBL/GenBank/DDBJ databases">
        <title>Comparative genomics, transcriptomics and evolutionary studies reveal genomic signatures of adaptation to plant cell wall in hemibiotrophic fungi.</title>
        <authorList>
            <consortium name="DOE Joint Genome Institute"/>
            <person name="Baroncelli R."/>
            <person name="Diaz J.F."/>
            <person name="Benocci T."/>
            <person name="Peng M."/>
            <person name="Battaglia E."/>
            <person name="Haridas S."/>
            <person name="Andreopoulos W."/>
            <person name="Labutti K."/>
            <person name="Pangilinan J."/>
            <person name="Floch G.L."/>
            <person name="Makela M.R."/>
            <person name="Henrissat B."/>
            <person name="Grigoriev I.V."/>
            <person name="Crouch J.A."/>
            <person name="De Vries R.P."/>
            <person name="Sukno S.A."/>
            <person name="Thon M.R."/>
        </authorList>
    </citation>
    <scope>NUCLEOTIDE SEQUENCE</scope>
    <source>
        <strain evidence="1">MAFF235873</strain>
    </source>
</reference>
<evidence type="ECO:0000313" key="2">
    <source>
        <dbReference type="Proteomes" id="UP001232148"/>
    </source>
</evidence>
<sequence length="65" mass="7258">MLTSEPELEPLVTTTNNNYVIGGVASLGPFSRRRDIHSAHCWRMRWSPEGHLIISTLSSSHAWPG</sequence>
<organism evidence="1 2">
    <name type="scientific">Colletotrichum zoysiae</name>
    <dbReference type="NCBI Taxonomy" id="1216348"/>
    <lineage>
        <taxon>Eukaryota</taxon>
        <taxon>Fungi</taxon>
        <taxon>Dikarya</taxon>
        <taxon>Ascomycota</taxon>
        <taxon>Pezizomycotina</taxon>
        <taxon>Sordariomycetes</taxon>
        <taxon>Hypocreomycetidae</taxon>
        <taxon>Glomerellales</taxon>
        <taxon>Glomerellaceae</taxon>
        <taxon>Colletotrichum</taxon>
        <taxon>Colletotrichum graminicola species complex</taxon>
    </lineage>
</organism>
<keyword evidence="2" id="KW-1185">Reference proteome</keyword>
<protein>
    <submittedName>
        <fullName evidence="1">Uncharacterized protein</fullName>
    </submittedName>
</protein>
<dbReference type="Proteomes" id="UP001232148">
    <property type="component" value="Unassembled WGS sequence"/>
</dbReference>
<dbReference type="AlphaFoldDB" id="A0AAD9HTC8"/>
<evidence type="ECO:0000313" key="1">
    <source>
        <dbReference type="EMBL" id="KAK2033514.1"/>
    </source>
</evidence>
<gene>
    <name evidence="1" type="ORF">LX32DRAFT_73806</name>
</gene>
<dbReference type="EMBL" id="MU842821">
    <property type="protein sequence ID" value="KAK2033514.1"/>
    <property type="molecule type" value="Genomic_DNA"/>
</dbReference>
<name>A0AAD9HTC8_9PEZI</name>
<comment type="caution">
    <text evidence="1">The sequence shown here is derived from an EMBL/GenBank/DDBJ whole genome shotgun (WGS) entry which is preliminary data.</text>
</comment>
<accession>A0AAD9HTC8</accession>
<proteinExistence type="predicted"/>